<keyword evidence="2" id="KW-1185">Reference proteome</keyword>
<reference evidence="1" key="2">
    <citation type="submission" date="2020-09" db="EMBL/GenBank/DDBJ databases">
        <authorList>
            <person name="Sun Q."/>
            <person name="Zhou Y."/>
        </authorList>
    </citation>
    <scope>NUCLEOTIDE SEQUENCE</scope>
    <source>
        <strain evidence="1">CGMCC 4.7201</strain>
    </source>
</reference>
<dbReference type="EMBL" id="BMMS01000039">
    <property type="protein sequence ID" value="GGO98532.1"/>
    <property type="molecule type" value="Genomic_DNA"/>
</dbReference>
<evidence type="ECO:0000313" key="2">
    <source>
        <dbReference type="Proteomes" id="UP000641932"/>
    </source>
</evidence>
<gene>
    <name evidence="1" type="ORF">GCM10012280_62890</name>
</gene>
<protein>
    <submittedName>
        <fullName evidence="1">Uncharacterized protein</fullName>
    </submittedName>
</protein>
<name>A0A917ZY42_9ACTN</name>
<organism evidence="1 2">
    <name type="scientific">Wenjunlia tyrosinilytica</name>
    <dbReference type="NCBI Taxonomy" id="1544741"/>
    <lineage>
        <taxon>Bacteria</taxon>
        <taxon>Bacillati</taxon>
        <taxon>Actinomycetota</taxon>
        <taxon>Actinomycetes</taxon>
        <taxon>Kitasatosporales</taxon>
        <taxon>Streptomycetaceae</taxon>
        <taxon>Wenjunlia</taxon>
    </lineage>
</organism>
<reference evidence="1" key="1">
    <citation type="journal article" date="2014" name="Int. J. Syst. Evol. Microbiol.">
        <title>Complete genome sequence of Corynebacterium casei LMG S-19264T (=DSM 44701T), isolated from a smear-ripened cheese.</title>
        <authorList>
            <consortium name="US DOE Joint Genome Institute (JGI-PGF)"/>
            <person name="Walter F."/>
            <person name="Albersmeier A."/>
            <person name="Kalinowski J."/>
            <person name="Ruckert C."/>
        </authorList>
    </citation>
    <scope>NUCLEOTIDE SEQUENCE</scope>
    <source>
        <strain evidence="1">CGMCC 4.7201</strain>
    </source>
</reference>
<dbReference type="AlphaFoldDB" id="A0A917ZY42"/>
<evidence type="ECO:0000313" key="1">
    <source>
        <dbReference type="EMBL" id="GGO98532.1"/>
    </source>
</evidence>
<sequence length="74" mass="7659">MSDRTGPLGQSGVTLVNIRACDQATAHHVADPLAEVHPCTVASLVDDGTGLVRLELFTDTLADADTALEVGDTL</sequence>
<dbReference type="Proteomes" id="UP000641932">
    <property type="component" value="Unassembled WGS sequence"/>
</dbReference>
<proteinExistence type="predicted"/>
<comment type="caution">
    <text evidence="1">The sequence shown here is derived from an EMBL/GenBank/DDBJ whole genome shotgun (WGS) entry which is preliminary data.</text>
</comment>
<accession>A0A917ZY42</accession>
<dbReference type="RefSeq" id="WP_189135244.1">
    <property type="nucleotide sequence ID" value="NZ_BMMS01000039.1"/>
</dbReference>